<evidence type="ECO:0000259" key="1">
    <source>
        <dbReference type="Pfam" id="PF12680"/>
    </source>
</evidence>
<dbReference type="EMBL" id="SDIF01000042">
    <property type="protein sequence ID" value="RXS66008.1"/>
    <property type="molecule type" value="Genomic_DNA"/>
</dbReference>
<dbReference type="RefSeq" id="WP_129248419.1">
    <property type="nucleotide sequence ID" value="NZ_JABZEL010000008.1"/>
</dbReference>
<dbReference type="Gene3D" id="3.10.450.50">
    <property type="match status" value="1"/>
</dbReference>
<dbReference type="Pfam" id="PF12680">
    <property type="entry name" value="SnoaL_2"/>
    <property type="match status" value="1"/>
</dbReference>
<feature type="domain" description="SnoaL-like" evidence="1">
    <location>
        <begin position="7"/>
        <end position="101"/>
    </location>
</feature>
<evidence type="ECO:0000313" key="3">
    <source>
        <dbReference type="Proteomes" id="UP000289482"/>
    </source>
</evidence>
<gene>
    <name evidence="2" type="ORF">EST54_16635</name>
</gene>
<dbReference type="AlphaFoldDB" id="A0A4Q1R212"/>
<organism evidence="2 3">
    <name type="scientific">Streptomyces sioyaensis</name>
    <dbReference type="NCBI Taxonomy" id="67364"/>
    <lineage>
        <taxon>Bacteria</taxon>
        <taxon>Bacillati</taxon>
        <taxon>Actinomycetota</taxon>
        <taxon>Actinomycetes</taxon>
        <taxon>Kitasatosporales</taxon>
        <taxon>Streptomycetaceae</taxon>
        <taxon>Streptomyces</taxon>
    </lineage>
</organism>
<reference evidence="2 3" key="1">
    <citation type="submission" date="2019-01" db="EMBL/GenBank/DDBJ databases">
        <title>Draft genome sequences of the type strain Streptomyces sioyaensis DSM 40032 and its novel strain, TM32, a thermotolerant antibiotics-producing actinobacterium.</title>
        <authorList>
            <person name="Nakaew N."/>
            <person name="Lumyong S."/>
            <person name="Sloan W.T."/>
            <person name="Sungthong R."/>
        </authorList>
    </citation>
    <scope>NUCLEOTIDE SEQUENCE [LARGE SCALE GENOMIC DNA]</scope>
    <source>
        <strain evidence="2 3">DSM 40032</strain>
    </source>
</reference>
<proteinExistence type="predicted"/>
<evidence type="ECO:0000313" key="2">
    <source>
        <dbReference type="EMBL" id="RXS66008.1"/>
    </source>
</evidence>
<dbReference type="Proteomes" id="UP000289482">
    <property type="component" value="Unassembled WGS sequence"/>
</dbReference>
<sequence>MSHVDVVRAAFEAYLAQDRTAMDRLLAEDYVFTSPQDDHIGKAAFLEVCFPTADRLRRQVILDAVPLDDEQVCVRYEYELKTGERHRNVEVTTVRDGRLTETQVYFGGRFPQG</sequence>
<accession>A0A4Q1R212</accession>
<keyword evidence="3" id="KW-1185">Reference proteome</keyword>
<dbReference type="InterPro" id="IPR037401">
    <property type="entry name" value="SnoaL-like"/>
</dbReference>
<name>A0A4Q1R212_9ACTN</name>
<dbReference type="SUPFAM" id="SSF54427">
    <property type="entry name" value="NTF2-like"/>
    <property type="match status" value="1"/>
</dbReference>
<dbReference type="InterPro" id="IPR032710">
    <property type="entry name" value="NTF2-like_dom_sf"/>
</dbReference>
<dbReference type="GeneID" id="95779584"/>
<comment type="caution">
    <text evidence="2">The sequence shown here is derived from an EMBL/GenBank/DDBJ whole genome shotgun (WGS) entry which is preliminary data.</text>
</comment>
<protein>
    <submittedName>
        <fullName evidence="2">Nuclear transport factor 2 family protein</fullName>
    </submittedName>
</protein>